<accession>A0A3S8ZP69</accession>
<dbReference type="AlphaFoldDB" id="A0A3S8ZP69"/>
<gene>
    <name evidence="1" type="ORF">EJO50_00965</name>
</gene>
<dbReference type="KEGG" id="iod:EJO50_00965"/>
<protein>
    <submittedName>
        <fullName evidence="1">Uncharacterized protein</fullName>
    </submittedName>
</protein>
<dbReference type="RefSeq" id="WP_125971156.1">
    <property type="nucleotide sequence ID" value="NZ_CP034433.1"/>
</dbReference>
<name>A0A3S8ZP69_9NEIS</name>
<proteinExistence type="predicted"/>
<dbReference type="Proteomes" id="UP000282438">
    <property type="component" value="Chromosome"/>
</dbReference>
<dbReference type="EMBL" id="CP034433">
    <property type="protein sequence ID" value="AZN35181.1"/>
    <property type="molecule type" value="Genomic_DNA"/>
</dbReference>
<reference evidence="1 2" key="1">
    <citation type="submission" date="2018-12" db="EMBL/GenBank/DDBJ databases">
        <title>Complete genome sequence of Iodobacter sp. H11R3.</title>
        <authorList>
            <person name="Bae J.-W."/>
        </authorList>
    </citation>
    <scope>NUCLEOTIDE SEQUENCE [LARGE SCALE GENOMIC DNA]</scope>
    <source>
        <strain evidence="1 2">H11R3</strain>
    </source>
</reference>
<keyword evidence="2" id="KW-1185">Reference proteome</keyword>
<organism evidence="1 2">
    <name type="scientific">Iodobacter ciconiae</name>
    <dbReference type="NCBI Taxonomy" id="2496266"/>
    <lineage>
        <taxon>Bacteria</taxon>
        <taxon>Pseudomonadati</taxon>
        <taxon>Pseudomonadota</taxon>
        <taxon>Betaproteobacteria</taxon>
        <taxon>Neisseriales</taxon>
        <taxon>Chitinibacteraceae</taxon>
        <taxon>Iodobacter</taxon>
    </lineage>
</organism>
<evidence type="ECO:0000313" key="1">
    <source>
        <dbReference type="EMBL" id="AZN35181.1"/>
    </source>
</evidence>
<evidence type="ECO:0000313" key="2">
    <source>
        <dbReference type="Proteomes" id="UP000282438"/>
    </source>
</evidence>
<dbReference type="OrthoDB" id="8607203at2"/>
<sequence>MNKKNISFYLIYVASLIVGALYMPAALGEVLTQTRPALPGLSPSPSHPGLGVTKPSTGLMLIRQVVRIEQGVLLIEDQVANTQYVTTLDSSGSMELGSTAPAIFGARIPRQGAKKPAIWYTHKTDIQVKQIYLLKPRKVFQGMADEYGNAVALNGDRFEVRNGRQLNPVLSDAAFDGLAKMSSGSSQQISLIEVLADGRERERINTVYKRGQLILGAPPVQSCRNETVDGVAGKLCVLRTIQGSHQAAGGGTLSLQSGRVFLHLMRDSGLEAVGTVLARALLWLNLLTVNKLKSFLYHLCRLRGRLDRH</sequence>